<dbReference type="eggNOG" id="COG1713">
    <property type="taxonomic scope" value="Bacteria"/>
</dbReference>
<keyword evidence="2" id="KW-0479">Metal-binding</keyword>
<sequence>MTGHALRDAGSADLERARQAAEAVLSPARFQHVARVVETARDLAFRHGVDPLRVELAAWLHDLARERSPEALLAAARQAGWEPDAAERADPILLHGPVAAWEAARRGLARDPEVLEAIRWHTTARPGLGPVGCLVFLADKLEPARRYPGVDELRRLAARDVDAAMAAVLDDLIRYCLRNGFWLPAATVAARNHWRQRRPLQGDAAGAGTGAPAPKS</sequence>
<accession>E6SKC2</accession>
<keyword evidence="5" id="KW-0408">Iron</keyword>
<evidence type="ECO:0000313" key="8">
    <source>
        <dbReference type="EMBL" id="ADU52280.1"/>
    </source>
</evidence>
<dbReference type="PANTHER" id="PTHR35795">
    <property type="entry name" value="SLR1885 PROTEIN"/>
    <property type="match status" value="1"/>
</dbReference>
<dbReference type="Pfam" id="PF01966">
    <property type="entry name" value="HD"/>
    <property type="match status" value="1"/>
</dbReference>
<dbReference type="STRING" id="644966.Tmar_2200"/>
<gene>
    <name evidence="8" type="ordered locus">Tmar_2200</name>
</gene>
<organism evidence="8 9">
    <name type="scientific">Thermaerobacter marianensis (strain ATCC 700841 / DSM 12885 / JCM 10246 / 7p75a)</name>
    <dbReference type="NCBI Taxonomy" id="644966"/>
    <lineage>
        <taxon>Bacteria</taxon>
        <taxon>Bacillati</taxon>
        <taxon>Bacillota</taxon>
        <taxon>Clostridia</taxon>
        <taxon>Eubacteriales</taxon>
        <taxon>Clostridiales Family XVII. Incertae Sedis</taxon>
        <taxon>Thermaerobacter</taxon>
    </lineage>
</organism>
<dbReference type="GO" id="GO:0000166">
    <property type="term" value="F:nucleotide binding"/>
    <property type="evidence" value="ECO:0007669"/>
    <property type="project" value="UniProtKB-KW"/>
</dbReference>
<dbReference type="KEGG" id="tmr:Tmar_2200"/>
<dbReference type="InterPro" id="IPR005249">
    <property type="entry name" value="YqeK"/>
</dbReference>
<dbReference type="CDD" id="cd00077">
    <property type="entry name" value="HDc"/>
    <property type="match status" value="1"/>
</dbReference>
<dbReference type="InterPro" id="IPR003607">
    <property type="entry name" value="HD/PDEase_dom"/>
</dbReference>
<evidence type="ECO:0000256" key="1">
    <source>
        <dbReference type="ARBA" id="ARBA00012506"/>
    </source>
</evidence>
<evidence type="ECO:0000256" key="3">
    <source>
        <dbReference type="ARBA" id="ARBA00022741"/>
    </source>
</evidence>
<dbReference type="Gene3D" id="1.10.3210.10">
    <property type="entry name" value="Hypothetical protein af1432"/>
    <property type="match status" value="1"/>
</dbReference>
<dbReference type="Proteomes" id="UP000008915">
    <property type="component" value="Chromosome"/>
</dbReference>
<keyword evidence="9" id="KW-1185">Reference proteome</keyword>
<evidence type="ECO:0000256" key="6">
    <source>
        <dbReference type="ARBA" id="ARBA00049417"/>
    </source>
</evidence>
<reference evidence="8 9" key="1">
    <citation type="journal article" date="2010" name="Stand. Genomic Sci.">
        <title>Complete genome sequence of Thermaerobacter marianensis type strain (7p75a).</title>
        <authorList>
            <person name="Han C."/>
            <person name="Gu W."/>
            <person name="Zhang X."/>
            <person name="Lapidus A."/>
            <person name="Nolan M."/>
            <person name="Copeland A."/>
            <person name="Lucas S."/>
            <person name="Del Rio T.G."/>
            <person name="Tice H."/>
            <person name="Cheng J.F."/>
            <person name="Tapia R."/>
            <person name="Goodwin L."/>
            <person name="Pitluck S."/>
            <person name="Pagani I."/>
            <person name="Ivanova N."/>
            <person name="Mavromatis K."/>
            <person name="Mikhailova N."/>
            <person name="Pati A."/>
            <person name="Chen A."/>
            <person name="Palaniappan K."/>
            <person name="Land M."/>
            <person name="Hauser L."/>
            <person name="Chang Y.J."/>
            <person name="Jeffries C.D."/>
            <person name="Schneider S."/>
            <person name="Rohde M."/>
            <person name="Goker M."/>
            <person name="Pukall R."/>
            <person name="Woyke T."/>
            <person name="Bristow J."/>
            <person name="Eisen J.A."/>
            <person name="Markowitz V."/>
            <person name="Hugenholtz P."/>
            <person name="Kyrpides N.C."/>
            <person name="Klenk H.P."/>
            <person name="Detter J.C."/>
        </authorList>
    </citation>
    <scope>NUCLEOTIDE SEQUENCE [LARGE SCALE GENOMIC DNA]</scope>
    <source>
        <strain evidence="9">ATCC 700841 / DSM 12885 / JCM 10246 / 7p75a</strain>
    </source>
</reference>
<comment type="catalytic activity">
    <reaction evidence="6">
        <text>P(1),P(4)-bis(5'-adenosyl) tetraphosphate + H2O = 2 ADP + 2 H(+)</text>
        <dbReference type="Rhea" id="RHEA:24252"/>
        <dbReference type="ChEBI" id="CHEBI:15377"/>
        <dbReference type="ChEBI" id="CHEBI:15378"/>
        <dbReference type="ChEBI" id="CHEBI:58141"/>
        <dbReference type="ChEBI" id="CHEBI:456216"/>
        <dbReference type="EC" id="3.6.1.41"/>
    </reaction>
</comment>
<keyword evidence="3" id="KW-0547">Nucleotide-binding</keyword>
<dbReference type="InterPro" id="IPR051094">
    <property type="entry name" value="Diverse_Catalytic_Enzymes"/>
</dbReference>
<dbReference type="SUPFAM" id="SSF109604">
    <property type="entry name" value="HD-domain/PDEase-like"/>
    <property type="match status" value="1"/>
</dbReference>
<dbReference type="EC" id="3.6.1.41" evidence="1"/>
<dbReference type="PANTHER" id="PTHR35795:SF1">
    <property type="entry name" value="BIS(5'-NUCLEOSYL)-TETRAPHOSPHATASE, SYMMETRICAL"/>
    <property type="match status" value="1"/>
</dbReference>
<dbReference type="SMART" id="SM00471">
    <property type="entry name" value="HDc"/>
    <property type="match status" value="1"/>
</dbReference>
<dbReference type="AlphaFoldDB" id="E6SKC2"/>
<dbReference type="NCBIfam" id="TIGR00488">
    <property type="entry name" value="bis(5'-nucleosyl)-tetraphosphatase (symmetrical) YqeK"/>
    <property type="match status" value="1"/>
</dbReference>
<dbReference type="EMBL" id="CP002344">
    <property type="protein sequence ID" value="ADU52280.1"/>
    <property type="molecule type" value="Genomic_DNA"/>
</dbReference>
<dbReference type="HOGENOM" id="CLU_089580_1_2_9"/>
<dbReference type="RefSeq" id="WP_013496580.1">
    <property type="nucleotide sequence ID" value="NC_014831.1"/>
</dbReference>
<evidence type="ECO:0000259" key="7">
    <source>
        <dbReference type="SMART" id="SM00471"/>
    </source>
</evidence>
<evidence type="ECO:0000256" key="2">
    <source>
        <dbReference type="ARBA" id="ARBA00022723"/>
    </source>
</evidence>
<evidence type="ECO:0000313" key="9">
    <source>
        <dbReference type="Proteomes" id="UP000008915"/>
    </source>
</evidence>
<dbReference type="GO" id="GO:0008803">
    <property type="term" value="F:bis(5'-nucleosyl)-tetraphosphatase (symmetrical) activity"/>
    <property type="evidence" value="ECO:0007669"/>
    <property type="project" value="UniProtKB-EC"/>
</dbReference>
<name>E6SKC2_THEM7</name>
<evidence type="ECO:0000256" key="5">
    <source>
        <dbReference type="ARBA" id="ARBA00023004"/>
    </source>
</evidence>
<dbReference type="InterPro" id="IPR006674">
    <property type="entry name" value="HD_domain"/>
</dbReference>
<reference evidence="9" key="2">
    <citation type="journal article" date="2010" name="Stand. Genomic Sci.">
        <title>Complete genome sequence of Thermaerobacter marianensis type strain (7p75aT).</title>
        <authorList>
            <person name="Han C."/>
            <person name="Gu W."/>
            <person name="Zhang X."/>
            <person name="Lapidus A."/>
            <person name="Nolan M."/>
            <person name="Copeland A."/>
            <person name="Lucas S."/>
            <person name="Glavina Del Rio T."/>
            <person name="Tice H."/>
            <person name="Cheng J."/>
            <person name="Tapia R."/>
            <person name="Goodwin L."/>
            <person name="Pitluck S."/>
            <person name="Pagani I."/>
            <person name="Ivanova N."/>
            <person name="Mavromatis K."/>
            <person name="Mikhailova N."/>
            <person name="Pati A."/>
            <person name="Chen A."/>
            <person name="Palaniappan K."/>
            <person name="Land M."/>
            <person name="Hauser L."/>
            <person name="Chang Y."/>
            <person name="Jeffries C."/>
            <person name="Schneider S."/>
            <person name="Rohde M."/>
            <person name="Goker M."/>
            <person name="Pukall R."/>
            <person name="Woyke T."/>
            <person name="Bristow J."/>
            <person name="Eisen J."/>
            <person name="Markowitz V."/>
            <person name="Hugenholtz P."/>
            <person name="Kyrpides N."/>
            <person name="Klenk H."/>
            <person name="Detter J."/>
        </authorList>
    </citation>
    <scope>NUCLEOTIDE SEQUENCE [LARGE SCALE GENOMIC DNA]</scope>
    <source>
        <strain evidence="9">ATCC 700841 / DSM 12885 / JCM 10246 / 7p75a</strain>
    </source>
</reference>
<keyword evidence="4" id="KW-0378">Hydrolase</keyword>
<proteinExistence type="predicted"/>
<feature type="domain" description="HD/PDEase" evidence="7">
    <location>
        <begin position="25"/>
        <end position="153"/>
    </location>
</feature>
<evidence type="ECO:0000256" key="4">
    <source>
        <dbReference type="ARBA" id="ARBA00022801"/>
    </source>
</evidence>
<dbReference type="OrthoDB" id="5295945at2"/>
<protein>
    <recommendedName>
        <fullName evidence="1">bis(5'-nucleosyl)-tetraphosphatase (symmetrical)</fullName>
        <ecNumber evidence="1">3.6.1.41</ecNumber>
    </recommendedName>
</protein>
<dbReference type="GO" id="GO:0046872">
    <property type="term" value="F:metal ion binding"/>
    <property type="evidence" value="ECO:0007669"/>
    <property type="project" value="UniProtKB-KW"/>
</dbReference>